<keyword evidence="4" id="KW-0862">Zinc</keyword>
<evidence type="ECO:0000256" key="1">
    <source>
        <dbReference type="ARBA" id="ARBA00001947"/>
    </source>
</evidence>
<dbReference type="InterPro" id="IPR024087">
    <property type="entry name" value="Creatininase-like_sf"/>
</dbReference>
<dbReference type="GO" id="GO:0047789">
    <property type="term" value="F:creatininase activity"/>
    <property type="evidence" value="ECO:0007669"/>
    <property type="project" value="UniProtKB-EC"/>
</dbReference>
<comment type="cofactor">
    <cofactor evidence="1">
        <name>Zn(2+)</name>
        <dbReference type="ChEBI" id="CHEBI:29105"/>
    </cofactor>
</comment>
<sequence>MAGLFTSLRDDASLWMDHLSWLDYERRVQAPDATVLLPVGALEQHGPHLPLGTDAMLATAVAADVARRTGALVAPPISYGYKSQIKCGGGQHFCGTTSVDAATLAGQVRDAVREFARHGLRRLAIVNGHYENQWFLIEGIDLGLRDVRLLHPQHDLQVMRLEYWDFLTPQTLAAVFPQGFPGFALEHAAVIETSLMLHYHPDAVRLDLIPDDPPADFPPYDMFPPRPAWVPPSGVLSSARAASAEKGRLLAEEVAQRLAEAVRSGFAR</sequence>
<dbReference type="GO" id="GO:0009231">
    <property type="term" value="P:riboflavin biosynthetic process"/>
    <property type="evidence" value="ECO:0007669"/>
    <property type="project" value="TreeGrafter"/>
</dbReference>
<evidence type="ECO:0000313" key="6">
    <source>
        <dbReference type="EMBL" id="TSE27333.1"/>
    </source>
</evidence>
<evidence type="ECO:0000256" key="4">
    <source>
        <dbReference type="ARBA" id="ARBA00022833"/>
    </source>
</evidence>
<dbReference type="Gene3D" id="3.40.50.10310">
    <property type="entry name" value="Creatininase"/>
    <property type="match status" value="1"/>
</dbReference>
<dbReference type="GO" id="GO:0006601">
    <property type="term" value="P:creatine biosynthetic process"/>
    <property type="evidence" value="ECO:0007669"/>
    <property type="project" value="InterPro"/>
</dbReference>
<evidence type="ECO:0000313" key="7">
    <source>
        <dbReference type="Proteomes" id="UP000320225"/>
    </source>
</evidence>
<protein>
    <submittedName>
        <fullName evidence="6">Creatinine amidohydrolase</fullName>
        <ecNumber evidence="6">3.5.2.10</ecNumber>
    </submittedName>
</protein>
<gene>
    <name evidence="6" type="primary">crnA</name>
    <name evidence="6" type="ORF">Tsedi_00166</name>
</gene>
<keyword evidence="7" id="KW-1185">Reference proteome</keyword>
<reference evidence="6 7" key="1">
    <citation type="submission" date="2019-07" db="EMBL/GenBank/DDBJ databases">
        <title>Tepidimonas sediminis YIM 72259 draft genome.</title>
        <authorList>
            <person name="Da Costa M.S."/>
            <person name="Froufe H.J.C."/>
            <person name="Egas C."/>
            <person name="Albuquerque L."/>
        </authorList>
    </citation>
    <scope>NUCLEOTIDE SEQUENCE [LARGE SCALE GENOMIC DNA]</scope>
    <source>
        <strain evidence="6 7">YIM 72259</strain>
    </source>
</reference>
<dbReference type="InterPro" id="IPR003785">
    <property type="entry name" value="Creatininase/forma_Hydrolase"/>
</dbReference>
<proteinExistence type="inferred from homology"/>
<comment type="caution">
    <text evidence="6">The sequence shown here is derived from an EMBL/GenBank/DDBJ whole genome shotgun (WGS) entry which is preliminary data.</text>
</comment>
<comment type="similarity">
    <text evidence="5">Belongs to the creatininase superfamily.</text>
</comment>
<accession>A0A554WUV5</accession>
<dbReference type="EMBL" id="VJND01000001">
    <property type="protein sequence ID" value="TSE27333.1"/>
    <property type="molecule type" value="Genomic_DNA"/>
</dbReference>
<evidence type="ECO:0000256" key="5">
    <source>
        <dbReference type="ARBA" id="ARBA00024029"/>
    </source>
</evidence>
<dbReference type="NCBIfam" id="TIGR04448">
    <property type="entry name" value="creatininase"/>
    <property type="match status" value="1"/>
</dbReference>
<dbReference type="SUPFAM" id="SSF102215">
    <property type="entry name" value="Creatininase"/>
    <property type="match status" value="1"/>
</dbReference>
<dbReference type="RefSeq" id="WP_143892649.1">
    <property type="nucleotide sequence ID" value="NZ_VJND01000001.1"/>
</dbReference>
<keyword evidence="3 6" id="KW-0378">Hydrolase</keyword>
<dbReference type="PANTHER" id="PTHR35005:SF1">
    <property type="entry name" value="2-AMINO-5-FORMYLAMINO-6-RIBOSYLAMINOPYRIMIDIN-4(3H)-ONE 5'-MONOPHOSPHATE DEFORMYLASE"/>
    <property type="match status" value="1"/>
</dbReference>
<dbReference type="InterPro" id="IPR031034">
    <property type="entry name" value="Creatininase"/>
</dbReference>
<name>A0A554WUV5_9BURK</name>
<dbReference type="OrthoDB" id="9801445at2"/>
<dbReference type="Pfam" id="PF02633">
    <property type="entry name" value="Creatininase"/>
    <property type="match status" value="1"/>
</dbReference>
<dbReference type="GO" id="GO:0016811">
    <property type="term" value="F:hydrolase activity, acting on carbon-nitrogen (but not peptide) bonds, in linear amides"/>
    <property type="evidence" value="ECO:0007669"/>
    <property type="project" value="TreeGrafter"/>
</dbReference>
<dbReference type="Proteomes" id="UP000320225">
    <property type="component" value="Unassembled WGS sequence"/>
</dbReference>
<dbReference type="GO" id="GO:0046872">
    <property type="term" value="F:metal ion binding"/>
    <property type="evidence" value="ECO:0007669"/>
    <property type="project" value="UniProtKB-KW"/>
</dbReference>
<evidence type="ECO:0000256" key="2">
    <source>
        <dbReference type="ARBA" id="ARBA00022723"/>
    </source>
</evidence>
<dbReference type="AlphaFoldDB" id="A0A554WUV5"/>
<evidence type="ECO:0000256" key="3">
    <source>
        <dbReference type="ARBA" id="ARBA00022801"/>
    </source>
</evidence>
<keyword evidence="2" id="KW-0479">Metal-binding</keyword>
<organism evidence="6 7">
    <name type="scientific">Tepidimonas sediminis</name>
    <dbReference type="NCBI Taxonomy" id="2588941"/>
    <lineage>
        <taxon>Bacteria</taxon>
        <taxon>Pseudomonadati</taxon>
        <taxon>Pseudomonadota</taxon>
        <taxon>Betaproteobacteria</taxon>
        <taxon>Burkholderiales</taxon>
        <taxon>Tepidimonas</taxon>
    </lineage>
</organism>
<dbReference type="EC" id="3.5.2.10" evidence="6"/>
<dbReference type="PANTHER" id="PTHR35005">
    <property type="entry name" value="3-DEHYDRO-SCYLLO-INOSOSE HYDROLASE"/>
    <property type="match status" value="1"/>
</dbReference>
<dbReference type="GO" id="GO:0006602">
    <property type="term" value="P:creatinine catabolic process"/>
    <property type="evidence" value="ECO:0007669"/>
    <property type="project" value="InterPro"/>
</dbReference>